<dbReference type="EMBL" id="KN846970">
    <property type="protein sequence ID" value="KIW83036.1"/>
    <property type="molecule type" value="Genomic_DNA"/>
</dbReference>
<evidence type="ECO:0000256" key="5">
    <source>
        <dbReference type="SAM" id="MobiDB-lite"/>
    </source>
</evidence>
<dbReference type="GO" id="GO:0061630">
    <property type="term" value="F:ubiquitin protein ligase activity"/>
    <property type="evidence" value="ECO:0007669"/>
    <property type="project" value="TreeGrafter"/>
</dbReference>
<dbReference type="Proteomes" id="UP000053029">
    <property type="component" value="Unassembled WGS sequence"/>
</dbReference>
<dbReference type="OrthoDB" id="6105938at2759"/>
<dbReference type="RefSeq" id="XP_013286844.1">
    <property type="nucleotide sequence ID" value="XM_013431390.1"/>
</dbReference>
<feature type="compositionally biased region" description="Acidic residues" evidence="5">
    <location>
        <begin position="355"/>
        <end position="383"/>
    </location>
</feature>
<dbReference type="InterPro" id="IPR013083">
    <property type="entry name" value="Znf_RING/FYVE/PHD"/>
</dbReference>
<dbReference type="STRING" id="1442368.A0A0D2DZ56"/>
<dbReference type="InterPro" id="IPR018957">
    <property type="entry name" value="Znf_C3HC4_RING-type"/>
</dbReference>
<feature type="compositionally biased region" description="Acidic residues" evidence="5">
    <location>
        <begin position="236"/>
        <end position="246"/>
    </location>
</feature>
<dbReference type="GO" id="GO:0005634">
    <property type="term" value="C:nucleus"/>
    <property type="evidence" value="ECO:0007669"/>
    <property type="project" value="TreeGrafter"/>
</dbReference>
<evidence type="ECO:0000256" key="3">
    <source>
        <dbReference type="ARBA" id="ARBA00022833"/>
    </source>
</evidence>
<dbReference type="SUPFAM" id="SSF57850">
    <property type="entry name" value="RING/U-box"/>
    <property type="match status" value="1"/>
</dbReference>
<evidence type="ECO:0000259" key="6">
    <source>
        <dbReference type="PROSITE" id="PS50089"/>
    </source>
</evidence>
<dbReference type="AlphaFoldDB" id="A0A0D2DZ56"/>
<dbReference type="GO" id="GO:0008270">
    <property type="term" value="F:zinc ion binding"/>
    <property type="evidence" value="ECO:0007669"/>
    <property type="project" value="UniProtKB-KW"/>
</dbReference>
<feature type="compositionally biased region" description="Basic residues" evidence="5">
    <location>
        <begin position="488"/>
        <end position="497"/>
    </location>
</feature>
<gene>
    <name evidence="7" type="ORF">Z517_02279</name>
</gene>
<dbReference type="Gene3D" id="3.30.40.10">
    <property type="entry name" value="Zinc/RING finger domain, C3HC4 (zinc finger)"/>
    <property type="match status" value="1"/>
</dbReference>
<dbReference type="HOGENOM" id="CLU_029627_0_0_1"/>
<evidence type="ECO:0000256" key="1">
    <source>
        <dbReference type="ARBA" id="ARBA00022723"/>
    </source>
</evidence>
<protein>
    <recommendedName>
        <fullName evidence="6">RING-type domain-containing protein</fullName>
    </recommendedName>
</protein>
<dbReference type="SMART" id="SM00184">
    <property type="entry name" value="RING"/>
    <property type="match status" value="1"/>
</dbReference>
<dbReference type="InterPro" id="IPR017907">
    <property type="entry name" value="Znf_RING_CS"/>
</dbReference>
<organism evidence="7 8">
    <name type="scientific">Fonsecaea pedrosoi CBS 271.37</name>
    <dbReference type="NCBI Taxonomy" id="1442368"/>
    <lineage>
        <taxon>Eukaryota</taxon>
        <taxon>Fungi</taxon>
        <taxon>Dikarya</taxon>
        <taxon>Ascomycota</taxon>
        <taxon>Pezizomycotina</taxon>
        <taxon>Eurotiomycetes</taxon>
        <taxon>Chaetothyriomycetidae</taxon>
        <taxon>Chaetothyriales</taxon>
        <taxon>Herpotrichiellaceae</taxon>
        <taxon>Fonsecaea</taxon>
    </lineage>
</organism>
<evidence type="ECO:0000313" key="8">
    <source>
        <dbReference type="Proteomes" id="UP000053029"/>
    </source>
</evidence>
<dbReference type="Pfam" id="PF00097">
    <property type="entry name" value="zf-C3HC4"/>
    <property type="match status" value="1"/>
</dbReference>
<name>A0A0D2DZ56_9EURO</name>
<keyword evidence="2 4" id="KW-0863">Zinc-finger</keyword>
<evidence type="ECO:0000313" key="7">
    <source>
        <dbReference type="EMBL" id="KIW83036.1"/>
    </source>
</evidence>
<dbReference type="InterPro" id="IPR001841">
    <property type="entry name" value="Znf_RING"/>
</dbReference>
<feature type="region of interest" description="Disordered" evidence="5">
    <location>
        <begin position="284"/>
        <end position="500"/>
    </location>
</feature>
<dbReference type="GO" id="GO:0043161">
    <property type="term" value="P:proteasome-mediated ubiquitin-dependent protein catabolic process"/>
    <property type="evidence" value="ECO:0007669"/>
    <property type="project" value="TreeGrafter"/>
</dbReference>
<feature type="domain" description="RING-type" evidence="6">
    <location>
        <begin position="32"/>
        <end position="76"/>
    </location>
</feature>
<feature type="compositionally biased region" description="Acidic residues" evidence="5">
    <location>
        <begin position="417"/>
        <end position="427"/>
    </location>
</feature>
<keyword evidence="8" id="KW-1185">Reference proteome</keyword>
<keyword evidence="3" id="KW-0862">Zinc</keyword>
<dbReference type="PANTHER" id="PTHR15898">
    <property type="entry name" value="BIFUNCTIONAL APOPTOSIS REGULATOR"/>
    <property type="match status" value="1"/>
</dbReference>
<dbReference type="CDD" id="cd16568">
    <property type="entry name" value="RING-HC_ScPSH1-like"/>
    <property type="match status" value="1"/>
</dbReference>
<reference evidence="7 8" key="1">
    <citation type="submission" date="2015-01" db="EMBL/GenBank/DDBJ databases">
        <title>The Genome Sequence of Fonsecaea pedrosoi CBS 271.37.</title>
        <authorList>
            <consortium name="The Broad Institute Genomics Platform"/>
            <person name="Cuomo C."/>
            <person name="de Hoog S."/>
            <person name="Gorbushina A."/>
            <person name="Stielow B."/>
            <person name="Teixiera M."/>
            <person name="Abouelleil A."/>
            <person name="Chapman S.B."/>
            <person name="Priest M."/>
            <person name="Young S.K."/>
            <person name="Wortman J."/>
            <person name="Nusbaum C."/>
            <person name="Birren B."/>
        </authorList>
    </citation>
    <scope>NUCLEOTIDE SEQUENCE [LARGE SCALE GENOMIC DNA]</scope>
    <source>
        <strain evidence="7 8">CBS 271.37</strain>
    </source>
</reference>
<evidence type="ECO:0000256" key="2">
    <source>
        <dbReference type="ARBA" id="ARBA00022771"/>
    </source>
</evidence>
<sequence length="515" mass="59104">MAEPQTEMPDTGISPPPIYLKHIEDIRNLSVCKICMRSLYEPFILSCGHTYCYSCLASWFCEGSRKTTKKNCPDCRARVTVEPSPNYLLRDLVHVLIARAELLPEDETLQEHQLAKEAEAAQLAADRTGPGLFQGLFRNQERRYLTLARGLLDQEDHVVRCPQCHWELEEGECMRCGFHETYDSDSDTMSPYNSPRLTSSEYDSLDEIDHAFDGSMNEAGFDYYSGERSPRSYTTDEYESYAEEDDMDNFIDNEADEADDNTDSESTMTMYNRQWAENESLHANPSEYASQTSTDSDHHEHFGRHGIYAQRSRNDVEEISDAETNYDEVTEASDHEPEVPQPSWRRTRAARVIVSDDDDDDDEEEEEGGEEQDDAADDAYDDPFENRDLDHRDHESDDQHREEEGDERYPSEHSETEVDQDCSESEGSDVRPPQPSARRRQHLQSQRVRRNDHSLQPHIAGGQRLSSPARQQYRHRQRSSISQDSTSGRRHGYHRPFARSGLGRILVGGTTGYQS</sequence>
<accession>A0A0D2DZ56</accession>
<feature type="compositionally biased region" description="Acidic residues" evidence="5">
    <location>
        <begin position="317"/>
        <end position="331"/>
    </location>
</feature>
<proteinExistence type="predicted"/>
<evidence type="ECO:0000256" key="4">
    <source>
        <dbReference type="PROSITE-ProRule" id="PRU00175"/>
    </source>
</evidence>
<dbReference type="VEuPathDB" id="FungiDB:Z517_02279"/>
<feature type="compositionally biased region" description="Basic and acidic residues" evidence="5">
    <location>
        <begin position="384"/>
        <end position="416"/>
    </location>
</feature>
<dbReference type="PROSITE" id="PS50089">
    <property type="entry name" value="ZF_RING_2"/>
    <property type="match status" value="1"/>
</dbReference>
<dbReference type="GeneID" id="25301769"/>
<feature type="compositionally biased region" description="Basic residues" evidence="5">
    <location>
        <begin position="437"/>
        <end position="448"/>
    </location>
</feature>
<keyword evidence="1" id="KW-0479">Metal-binding</keyword>
<feature type="compositionally biased region" description="Polar residues" evidence="5">
    <location>
        <begin position="284"/>
        <end position="294"/>
    </location>
</feature>
<feature type="region of interest" description="Disordered" evidence="5">
    <location>
        <begin position="223"/>
        <end position="246"/>
    </location>
</feature>
<dbReference type="PANTHER" id="PTHR15898:SF13">
    <property type="entry name" value="BIFUNCTIONAL APOPTOSIS REGULATOR"/>
    <property type="match status" value="1"/>
</dbReference>
<dbReference type="PROSITE" id="PS00518">
    <property type="entry name" value="ZF_RING_1"/>
    <property type="match status" value="1"/>
</dbReference>